<evidence type="ECO:0000313" key="12">
    <source>
        <dbReference type="EMBL" id="KAH0558513.1"/>
    </source>
</evidence>
<keyword evidence="3" id="KW-0813">Transport</keyword>
<evidence type="ECO:0000256" key="3">
    <source>
        <dbReference type="ARBA" id="ARBA00022448"/>
    </source>
</evidence>
<feature type="transmembrane region" description="Helical" evidence="9">
    <location>
        <begin position="209"/>
        <end position="226"/>
    </location>
</feature>
<dbReference type="FunFam" id="1.20.1510.10:FF:000021">
    <property type="entry name" value="Solute carrier family 30 (Zinc transporter), member 1"/>
    <property type="match status" value="1"/>
</dbReference>
<name>A0A9P8RND2_9PEZI</name>
<dbReference type="SUPFAM" id="SSF160240">
    <property type="entry name" value="Cation efflux protein cytoplasmic domain-like"/>
    <property type="match status" value="1"/>
</dbReference>
<sequence>MTSETGNVEDVLPESVLKRISRPPDDDTDICNLGLSAHKTLPISTRRVGHEKKRHRRQSSGSLSRHFSSVDALNPHPASFRKDFIAASRLEDIVSASVSDSEVTDPEAVDMEAVSGVEDNDEVTDHTPLLKNPDNAGAAKPRHDSWHVAHKHNQSKSEGGKGGHSHHDLNMRGVFLHVVGDALGNIGVIASALFIWLTTYPWRYYADPLISLVITAIILASAIPLCKAASRILLQAVPAGLNVDDIKADIQELPGVASCHHLHVWQLNDTKLVASLHIEIQFDFQGSGSAQYMTLARAVRRCLHAYGIHSSTIQPEFCPHREQARHAAHGLDGAVDGGEGSNSRPVSGRGGYGNQSVSPTNSTGVGACLLECGDECRAGDQCCAPNLDEREDHDGLGGHEH</sequence>
<evidence type="ECO:0000256" key="4">
    <source>
        <dbReference type="ARBA" id="ARBA00022692"/>
    </source>
</evidence>
<feature type="transmembrane region" description="Helical" evidence="9">
    <location>
        <begin position="174"/>
        <end position="197"/>
    </location>
</feature>
<dbReference type="InterPro" id="IPR027469">
    <property type="entry name" value="Cation_efflux_TMD_sf"/>
</dbReference>
<comment type="subcellular location">
    <subcellularLocation>
        <location evidence="1">Membrane</location>
        <topology evidence="1">Multi-pass membrane protein</topology>
    </subcellularLocation>
</comment>
<comment type="similarity">
    <text evidence="2">Belongs to the cation diffusion facilitator (CDF) transporter (TC 2.A.4) family. SLC30A subfamily.</text>
</comment>
<accession>A0A9P8RND2</accession>
<dbReference type="PANTHER" id="PTHR45820">
    <property type="entry name" value="FI23527P1"/>
    <property type="match status" value="1"/>
</dbReference>
<evidence type="ECO:0000256" key="8">
    <source>
        <dbReference type="SAM" id="MobiDB-lite"/>
    </source>
</evidence>
<dbReference type="SUPFAM" id="SSF161111">
    <property type="entry name" value="Cation efflux protein transmembrane domain-like"/>
    <property type="match status" value="1"/>
</dbReference>
<keyword evidence="4 9" id="KW-0812">Transmembrane</keyword>
<dbReference type="Pfam" id="PF01545">
    <property type="entry name" value="Cation_efflux"/>
    <property type="match status" value="1"/>
</dbReference>
<feature type="domain" description="Cation efflux protein transmembrane" evidence="10">
    <location>
        <begin position="161"/>
        <end position="234"/>
    </location>
</feature>
<dbReference type="GO" id="GO:0016020">
    <property type="term" value="C:membrane"/>
    <property type="evidence" value="ECO:0007669"/>
    <property type="project" value="UniProtKB-SubCell"/>
</dbReference>
<evidence type="ECO:0000256" key="7">
    <source>
        <dbReference type="ARBA" id="ARBA00023136"/>
    </source>
</evidence>
<evidence type="ECO:0000256" key="2">
    <source>
        <dbReference type="ARBA" id="ARBA00008873"/>
    </source>
</evidence>
<protein>
    <submittedName>
        <fullName evidence="12">Uncharacterized protein</fullName>
    </submittedName>
</protein>
<evidence type="ECO:0000256" key="1">
    <source>
        <dbReference type="ARBA" id="ARBA00004141"/>
    </source>
</evidence>
<evidence type="ECO:0000256" key="9">
    <source>
        <dbReference type="SAM" id="Phobius"/>
    </source>
</evidence>
<evidence type="ECO:0000256" key="6">
    <source>
        <dbReference type="ARBA" id="ARBA00022989"/>
    </source>
</evidence>
<reference evidence="12" key="1">
    <citation type="submission" date="2021-03" db="EMBL/GenBank/DDBJ databases">
        <title>Comparative genomics and phylogenomic investigation of the class Geoglossomycetes provide insights into ecological specialization and systematics.</title>
        <authorList>
            <person name="Melie T."/>
            <person name="Pirro S."/>
            <person name="Miller A.N."/>
            <person name="Quandt A."/>
        </authorList>
    </citation>
    <scope>NUCLEOTIDE SEQUENCE</scope>
    <source>
        <strain evidence="12">CAQ_001_2017</strain>
    </source>
</reference>
<dbReference type="AlphaFoldDB" id="A0A9P8RND2"/>
<keyword evidence="5" id="KW-0862">Zinc</keyword>
<dbReference type="Pfam" id="PF16916">
    <property type="entry name" value="ZT_dimer"/>
    <property type="match status" value="1"/>
</dbReference>
<feature type="compositionally biased region" description="Basic residues" evidence="8">
    <location>
        <begin position="47"/>
        <end position="58"/>
    </location>
</feature>
<keyword evidence="13" id="KW-1185">Reference proteome</keyword>
<dbReference type="EMBL" id="JAGHQM010000823">
    <property type="protein sequence ID" value="KAH0558513.1"/>
    <property type="molecule type" value="Genomic_DNA"/>
</dbReference>
<dbReference type="InterPro" id="IPR002524">
    <property type="entry name" value="Cation_efflux"/>
</dbReference>
<organism evidence="12 13">
    <name type="scientific">Trichoglossum hirsutum</name>
    <dbReference type="NCBI Taxonomy" id="265104"/>
    <lineage>
        <taxon>Eukaryota</taxon>
        <taxon>Fungi</taxon>
        <taxon>Dikarya</taxon>
        <taxon>Ascomycota</taxon>
        <taxon>Pezizomycotina</taxon>
        <taxon>Geoglossomycetes</taxon>
        <taxon>Geoglossales</taxon>
        <taxon>Geoglossaceae</taxon>
        <taxon>Trichoglossum</taxon>
    </lineage>
</organism>
<proteinExistence type="inferred from homology"/>
<evidence type="ECO:0000313" key="13">
    <source>
        <dbReference type="Proteomes" id="UP000750711"/>
    </source>
</evidence>
<evidence type="ECO:0000256" key="5">
    <source>
        <dbReference type="ARBA" id="ARBA00022833"/>
    </source>
</evidence>
<comment type="caution">
    <text evidence="12">The sequence shown here is derived from an EMBL/GenBank/DDBJ whole genome shotgun (WGS) entry which is preliminary data.</text>
</comment>
<keyword evidence="7 9" id="KW-0472">Membrane</keyword>
<dbReference type="Gene3D" id="1.20.1510.10">
    <property type="entry name" value="Cation efflux protein transmembrane domain"/>
    <property type="match status" value="1"/>
</dbReference>
<dbReference type="GO" id="GO:0005385">
    <property type="term" value="F:zinc ion transmembrane transporter activity"/>
    <property type="evidence" value="ECO:0007669"/>
    <property type="project" value="TreeGrafter"/>
</dbReference>
<dbReference type="PANTHER" id="PTHR45820:SF4">
    <property type="entry name" value="ZINC TRANSPORTER 63C, ISOFORM F"/>
    <property type="match status" value="1"/>
</dbReference>
<evidence type="ECO:0000259" key="10">
    <source>
        <dbReference type="Pfam" id="PF01545"/>
    </source>
</evidence>
<dbReference type="InterPro" id="IPR058533">
    <property type="entry name" value="Cation_efflux_TM"/>
</dbReference>
<keyword evidence="6 9" id="KW-1133">Transmembrane helix</keyword>
<evidence type="ECO:0000259" key="11">
    <source>
        <dbReference type="Pfam" id="PF16916"/>
    </source>
</evidence>
<dbReference type="InterPro" id="IPR036837">
    <property type="entry name" value="Cation_efflux_CTD_sf"/>
</dbReference>
<dbReference type="NCBIfam" id="TIGR01297">
    <property type="entry name" value="CDF"/>
    <property type="match status" value="1"/>
</dbReference>
<feature type="region of interest" description="Disordered" evidence="8">
    <location>
        <begin position="46"/>
        <end position="70"/>
    </location>
</feature>
<feature type="domain" description="Cation efflux protein cytoplasmic" evidence="11">
    <location>
        <begin position="240"/>
        <end position="316"/>
    </location>
</feature>
<gene>
    <name evidence="12" type="ORF">GP486_004830</name>
</gene>
<feature type="region of interest" description="Disordered" evidence="8">
    <location>
        <begin position="331"/>
        <end position="358"/>
    </location>
</feature>
<dbReference type="Proteomes" id="UP000750711">
    <property type="component" value="Unassembled WGS sequence"/>
</dbReference>
<dbReference type="GO" id="GO:0006882">
    <property type="term" value="P:intracellular zinc ion homeostasis"/>
    <property type="evidence" value="ECO:0007669"/>
    <property type="project" value="TreeGrafter"/>
</dbReference>
<dbReference type="InterPro" id="IPR027470">
    <property type="entry name" value="Cation_efflux_CTD"/>
</dbReference>
<feature type="region of interest" description="Disordered" evidence="8">
    <location>
        <begin position="117"/>
        <end position="165"/>
    </location>
</feature>